<sequence>PPPPSQFYTTPPPPPPHFTLFPPLNNILSFNTQPTSDAHYFTYTPPPPTADPTPSPTLPTMITPPPRDDALEFTSEMDEAPSARTNPAMNGVTCSDGSCAPVQPPQQIDQELTPINEDKCNSLRLREIIEKNIVPNDAEASKRAVQTVAEDVTGRWEYENGSIFSAHTDEFCQASASGVNCYLFSPVCGSTNGNAPPFKKLRKRTTLLNKN</sequence>
<feature type="non-terminal residue" evidence="3">
    <location>
        <position position="1"/>
    </location>
</feature>
<evidence type="ECO:0000313" key="3">
    <source>
        <dbReference type="EMBL" id="GMT09628.1"/>
    </source>
</evidence>
<dbReference type="Proteomes" id="UP001432322">
    <property type="component" value="Unassembled WGS sequence"/>
</dbReference>
<feature type="compositionally biased region" description="Pro residues" evidence="1">
    <location>
        <begin position="44"/>
        <end position="64"/>
    </location>
</feature>
<gene>
    <name evidence="3" type="ORF">PFISCL1PPCAC_925</name>
</gene>
<evidence type="ECO:0000313" key="4">
    <source>
        <dbReference type="Proteomes" id="UP001432322"/>
    </source>
</evidence>
<accession>A0AAV5UTV7</accession>
<dbReference type="Pfam" id="PF04155">
    <property type="entry name" value="Ground-like"/>
    <property type="match status" value="1"/>
</dbReference>
<proteinExistence type="predicted"/>
<evidence type="ECO:0000256" key="1">
    <source>
        <dbReference type="SAM" id="MobiDB-lite"/>
    </source>
</evidence>
<feature type="region of interest" description="Disordered" evidence="1">
    <location>
        <begin position="38"/>
        <end position="64"/>
    </location>
</feature>
<name>A0AAV5UTV7_9BILA</name>
<feature type="domain" description="Ground-like" evidence="2">
    <location>
        <begin position="118"/>
        <end position="184"/>
    </location>
</feature>
<comment type="caution">
    <text evidence="3">The sequence shown here is derived from an EMBL/GenBank/DDBJ whole genome shotgun (WGS) entry which is preliminary data.</text>
</comment>
<keyword evidence="4" id="KW-1185">Reference proteome</keyword>
<dbReference type="InterPro" id="IPR007284">
    <property type="entry name" value="Ground-like_dom"/>
</dbReference>
<organism evidence="3 4">
    <name type="scientific">Pristionchus fissidentatus</name>
    <dbReference type="NCBI Taxonomy" id="1538716"/>
    <lineage>
        <taxon>Eukaryota</taxon>
        <taxon>Metazoa</taxon>
        <taxon>Ecdysozoa</taxon>
        <taxon>Nematoda</taxon>
        <taxon>Chromadorea</taxon>
        <taxon>Rhabditida</taxon>
        <taxon>Rhabditina</taxon>
        <taxon>Diplogasteromorpha</taxon>
        <taxon>Diplogasteroidea</taxon>
        <taxon>Neodiplogasteridae</taxon>
        <taxon>Pristionchus</taxon>
    </lineage>
</organism>
<evidence type="ECO:0000259" key="2">
    <source>
        <dbReference type="Pfam" id="PF04155"/>
    </source>
</evidence>
<reference evidence="3" key="1">
    <citation type="submission" date="2023-10" db="EMBL/GenBank/DDBJ databases">
        <title>Genome assembly of Pristionchus species.</title>
        <authorList>
            <person name="Yoshida K."/>
            <person name="Sommer R.J."/>
        </authorList>
    </citation>
    <scope>NUCLEOTIDE SEQUENCE</scope>
    <source>
        <strain evidence="3">RS5133</strain>
    </source>
</reference>
<dbReference type="AlphaFoldDB" id="A0AAV5UTV7"/>
<dbReference type="EMBL" id="BTSY01000001">
    <property type="protein sequence ID" value="GMT09628.1"/>
    <property type="molecule type" value="Genomic_DNA"/>
</dbReference>
<protein>
    <recommendedName>
        <fullName evidence="2">Ground-like domain-containing protein</fullName>
    </recommendedName>
</protein>